<comment type="caution">
    <text evidence="1">The sequence shown here is derived from an EMBL/GenBank/DDBJ whole genome shotgun (WGS) entry which is preliminary data.</text>
</comment>
<dbReference type="Proteomes" id="UP001476798">
    <property type="component" value="Unassembled WGS sequence"/>
</dbReference>
<proteinExistence type="predicted"/>
<gene>
    <name evidence="1" type="ORF">GOODEAATRI_034362</name>
</gene>
<name>A0ABV0P0D1_9TELE</name>
<organism evidence="1 2">
    <name type="scientific">Goodea atripinnis</name>
    <dbReference type="NCBI Taxonomy" id="208336"/>
    <lineage>
        <taxon>Eukaryota</taxon>
        <taxon>Metazoa</taxon>
        <taxon>Chordata</taxon>
        <taxon>Craniata</taxon>
        <taxon>Vertebrata</taxon>
        <taxon>Euteleostomi</taxon>
        <taxon>Actinopterygii</taxon>
        <taxon>Neopterygii</taxon>
        <taxon>Teleostei</taxon>
        <taxon>Neoteleostei</taxon>
        <taxon>Acanthomorphata</taxon>
        <taxon>Ovalentaria</taxon>
        <taxon>Atherinomorphae</taxon>
        <taxon>Cyprinodontiformes</taxon>
        <taxon>Goodeidae</taxon>
        <taxon>Goodea</taxon>
    </lineage>
</organism>
<protein>
    <submittedName>
        <fullName evidence="1">Uncharacterized protein</fullName>
    </submittedName>
</protein>
<reference evidence="1 2" key="1">
    <citation type="submission" date="2021-06" db="EMBL/GenBank/DDBJ databases">
        <authorList>
            <person name="Palmer J.M."/>
        </authorList>
    </citation>
    <scope>NUCLEOTIDE SEQUENCE [LARGE SCALE GENOMIC DNA]</scope>
    <source>
        <strain evidence="1 2">GA_2019</strain>
        <tissue evidence="1">Muscle</tissue>
    </source>
</reference>
<evidence type="ECO:0000313" key="2">
    <source>
        <dbReference type="Proteomes" id="UP001476798"/>
    </source>
</evidence>
<accession>A0ABV0P0D1</accession>
<dbReference type="EMBL" id="JAHRIO010058593">
    <property type="protein sequence ID" value="MEQ2177030.1"/>
    <property type="molecule type" value="Genomic_DNA"/>
</dbReference>
<evidence type="ECO:0000313" key="1">
    <source>
        <dbReference type="EMBL" id="MEQ2177030.1"/>
    </source>
</evidence>
<keyword evidence="2" id="KW-1185">Reference proteome</keyword>
<sequence length="99" mass="10971">MRHMLEKQAHSTTDPPHSAVFIIILSFMLDPLEVLVRSSVLVSSDQSICFVQSNCQVLFKCAGIGTSFSGWMSPLFSAKKECSALTEASLKTFVLFFCF</sequence>